<dbReference type="Proteomes" id="UP000815677">
    <property type="component" value="Unassembled WGS sequence"/>
</dbReference>
<reference evidence="3" key="1">
    <citation type="submission" date="2014-09" db="EMBL/GenBank/DDBJ databases">
        <title>Genome sequence of the luminous mushroom Mycena chlorophos for searching fungal bioluminescence genes.</title>
        <authorList>
            <person name="Tanaka Y."/>
            <person name="Kasuga D."/>
            <person name="Oba Y."/>
            <person name="Hase S."/>
            <person name="Sato K."/>
            <person name="Oba Y."/>
            <person name="Sakakibara Y."/>
        </authorList>
    </citation>
    <scope>NUCLEOTIDE SEQUENCE</scope>
</reference>
<evidence type="ECO:0008006" key="5">
    <source>
        <dbReference type="Google" id="ProtNLM"/>
    </source>
</evidence>
<dbReference type="EMBL" id="DF849829">
    <property type="protein sequence ID" value="GAT59196.1"/>
    <property type="molecule type" value="Genomic_DNA"/>
</dbReference>
<accession>A0ABQ0M738</accession>
<evidence type="ECO:0000313" key="4">
    <source>
        <dbReference type="Proteomes" id="UP000815677"/>
    </source>
</evidence>
<dbReference type="PANTHER" id="PTHR32470:SF2">
    <property type="entry name" value="NADH DEHYDROGENASE [UBIQUINONE] 1 ALPHA SUBCOMPLEX ASSEMBLY FACTOR 2"/>
    <property type="match status" value="1"/>
</dbReference>
<dbReference type="InterPro" id="IPR052618">
    <property type="entry name" value="ComplexI_NDUFA12"/>
</dbReference>
<evidence type="ECO:0000256" key="2">
    <source>
        <dbReference type="SAM" id="MobiDB-lite"/>
    </source>
</evidence>
<dbReference type="Pfam" id="PF05071">
    <property type="entry name" value="NDUFA12"/>
    <property type="match status" value="1"/>
</dbReference>
<dbReference type="InterPro" id="IPR007763">
    <property type="entry name" value="NDUFA12"/>
</dbReference>
<gene>
    <name evidence="3" type="ORF">MCHLO_15520</name>
</gene>
<sequence length="165" mass="19040">MGSLLRALVKRFRGRGYLVGRDFEGNRFYEHPSLVDDPRPRRSVKYRTSDDMYKYIGGQRRLAVQWSAWLTHTRRDPPTLEELQADLIRQDRLRHNVALLDARDRQEDQLRLAEFRSTPQTQVELRPPASPEPAPVLPQAQRPPSSHPPPGQPDSWMPAARGRGS</sequence>
<organism evidence="3 4">
    <name type="scientific">Mycena chlorophos</name>
    <name type="common">Agaric fungus</name>
    <name type="synonym">Agaricus chlorophos</name>
    <dbReference type="NCBI Taxonomy" id="658473"/>
    <lineage>
        <taxon>Eukaryota</taxon>
        <taxon>Fungi</taxon>
        <taxon>Dikarya</taxon>
        <taxon>Basidiomycota</taxon>
        <taxon>Agaricomycotina</taxon>
        <taxon>Agaricomycetes</taxon>
        <taxon>Agaricomycetidae</taxon>
        <taxon>Agaricales</taxon>
        <taxon>Marasmiineae</taxon>
        <taxon>Mycenaceae</taxon>
        <taxon>Mycena</taxon>
    </lineage>
</organism>
<name>A0ABQ0M738_MYCCL</name>
<keyword evidence="4" id="KW-1185">Reference proteome</keyword>
<comment type="similarity">
    <text evidence="1">Belongs to the complex I NDUFA12 subunit family.</text>
</comment>
<evidence type="ECO:0000313" key="3">
    <source>
        <dbReference type="EMBL" id="GAT59196.1"/>
    </source>
</evidence>
<dbReference type="PANTHER" id="PTHR32470">
    <property type="entry name" value="ADH DEHYDROGENASE [UBIQUINONE] 1 ALPHA SUBCOMPLEX ASSEMBLY FACTOR 2"/>
    <property type="match status" value="1"/>
</dbReference>
<proteinExistence type="inferred from homology"/>
<protein>
    <recommendedName>
        <fullName evidence="5">NADH dehydrogenase [ubiquinone] 1 alpha subcomplex subunit</fullName>
    </recommendedName>
</protein>
<feature type="region of interest" description="Disordered" evidence="2">
    <location>
        <begin position="117"/>
        <end position="165"/>
    </location>
</feature>
<evidence type="ECO:0000256" key="1">
    <source>
        <dbReference type="ARBA" id="ARBA00007355"/>
    </source>
</evidence>